<dbReference type="Proteomes" id="UP001054837">
    <property type="component" value="Unassembled WGS sequence"/>
</dbReference>
<comment type="caution">
    <text evidence="2">The sequence shown here is derived from an EMBL/GenBank/DDBJ whole genome shotgun (WGS) entry which is preliminary data.</text>
</comment>
<organism evidence="2 3">
    <name type="scientific">Caerostris darwini</name>
    <dbReference type="NCBI Taxonomy" id="1538125"/>
    <lineage>
        <taxon>Eukaryota</taxon>
        <taxon>Metazoa</taxon>
        <taxon>Ecdysozoa</taxon>
        <taxon>Arthropoda</taxon>
        <taxon>Chelicerata</taxon>
        <taxon>Arachnida</taxon>
        <taxon>Araneae</taxon>
        <taxon>Araneomorphae</taxon>
        <taxon>Entelegynae</taxon>
        <taxon>Araneoidea</taxon>
        <taxon>Araneidae</taxon>
        <taxon>Caerostris</taxon>
    </lineage>
</organism>
<evidence type="ECO:0008006" key="4">
    <source>
        <dbReference type="Google" id="ProtNLM"/>
    </source>
</evidence>
<sequence>MSQTTDLRSKGKRPRIEGSSTNFFKCPSSSMITVAYRAKPSSRRGFGFSELKLTVVAHPFRFGTKGGTHHTDKKHSLANSQKKKKRFFCYSS</sequence>
<dbReference type="EMBL" id="BPLQ01003773">
    <property type="protein sequence ID" value="GIY03115.1"/>
    <property type="molecule type" value="Genomic_DNA"/>
</dbReference>
<feature type="region of interest" description="Disordered" evidence="1">
    <location>
        <begin position="1"/>
        <end position="21"/>
    </location>
</feature>
<dbReference type="AlphaFoldDB" id="A0AAV4Q266"/>
<proteinExistence type="predicted"/>
<evidence type="ECO:0000256" key="1">
    <source>
        <dbReference type="SAM" id="MobiDB-lite"/>
    </source>
</evidence>
<name>A0AAV4Q266_9ARAC</name>
<reference evidence="2 3" key="1">
    <citation type="submission" date="2021-06" db="EMBL/GenBank/DDBJ databases">
        <title>Caerostris darwini draft genome.</title>
        <authorList>
            <person name="Kono N."/>
            <person name="Arakawa K."/>
        </authorList>
    </citation>
    <scope>NUCLEOTIDE SEQUENCE [LARGE SCALE GENOMIC DNA]</scope>
</reference>
<evidence type="ECO:0000313" key="2">
    <source>
        <dbReference type="EMBL" id="GIY03115.1"/>
    </source>
</evidence>
<accession>A0AAV4Q266</accession>
<gene>
    <name evidence="2" type="ORF">CDAR_88491</name>
</gene>
<protein>
    <recommendedName>
        <fullName evidence="4">Ribosomal protein L32</fullName>
    </recommendedName>
</protein>
<evidence type="ECO:0000313" key="3">
    <source>
        <dbReference type="Proteomes" id="UP001054837"/>
    </source>
</evidence>
<keyword evidence="3" id="KW-1185">Reference proteome</keyword>